<dbReference type="AlphaFoldDB" id="A0AAJ2NSD7"/>
<evidence type="ECO:0000256" key="9">
    <source>
        <dbReference type="ARBA" id="ARBA00022840"/>
    </source>
</evidence>
<dbReference type="GO" id="GO:0061710">
    <property type="term" value="F:L-threonylcarbamoyladenylate synthase"/>
    <property type="evidence" value="ECO:0007669"/>
    <property type="project" value="UniProtKB-EC"/>
</dbReference>
<dbReference type="Pfam" id="PF01300">
    <property type="entry name" value="Sua5_yciO_yrdC"/>
    <property type="match status" value="1"/>
</dbReference>
<accession>A0AAJ2NSD7</accession>
<keyword evidence="4" id="KW-0963">Cytoplasm</keyword>
<comment type="subcellular location">
    <subcellularLocation>
        <location evidence="1">Cytoplasm</location>
    </subcellularLocation>
</comment>
<dbReference type="GO" id="GO:0000049">
    <property type="term" value="F:tRNA binding"/>
    <property type="evidence" value="ECO:0007669"/>
    <property type="project" value="TreeGrafter"/>
</dbReference>
<comment type="catalytic activity">
    <reaction evidence="11">
        <text>L-threonine + hydrogencarbonate + ATP = L-threonylcarbamoyladenylate + diphosphate + H2O</text>
        <dbReference type="Rhea" id="RHEA:36407"/>
        <dbReference type="ChEBI" id="CHEBI:15377"/>
        <dbReference type="ChEBI" id="CHEBI:17544"/>
        <dbReference type="ChEBI" id="CHEBI:30616"/>
        <dbReference type="ChEBI" id="CHEBI:33019"/>
        <dbReference type="ChEBI" id="CHEBI:57926"/>
        <dbReference type="ChEBI" id="CHEBI:73682"/>
        <dbReference type="EC" id="2.7.7.87"/>
    </reaction>
</comment>
<comment type="similarity">
    <text evidence="2">Belongs to the SUA5 family.</text>
</comment>
<dbReference type="GO" id="GO:0005524">
    <property type="term" value="F:ATP binding"/>
    <property type="evidence" value="ECO:0007669"/>
    <property type="project" value="UniProtKB-KW"/>
</dbReference>
<dbReference type="PANTHER" id="PTHR17490:SF16">
    <property type="entry name" value="THREONYLCARBAMOYL-AMP SYNTHASE"/>
    <property type="match status" value="1"/>
</dbReference>
<evidence type="ECO:0000256" key="5">
    <source>
        <dbReference type="ARBA" id="ARBA00022679"/>
    </source>
</evidence>
<evidence type="ECO:0000256" key="11">
    <source>
        <dbReference type="ARBA" id="ARBA00048366"/>
    </source>
</evidence>
<evidence type="ECO:0000256" key="4">
    <source>
        <dbReference type="ARBA" id="ARBA00022490"/>
    </source>
</evidence>
<evidence type="ECO:0000256" key="3">
    <source>
        <dbReference type="ARBA" id="ARBA00012584"/>
    </source>
</evidence>
<dbReference type="EMBL" id="JAWJAY010000226">
    <property type="protein sequence ID" value="MDV2887598.1"/>
    <property type="molecule type" value="Genomic_DNA"/>
</dbReference>
<dbReference type="GO" id="GO:0008033">
    <property type="term" value="P:tRNA processing"/>
    <property type="evidence" value="ECO:0007669"/>
    <property type="project" value="UniProtKB-KW"/>
</dbReference>
<keyword evidence="7" id="KW-0548">Nucleotidyltransferase</keyword>
<comment type="caution">
    <text evidence="13">The sequence shown here is derived from an EMBL/GenBank/DDBJ whole genome shotgun (WGS) entry which is preliminary data.</text>
</comment>
<organism evidence="13 14">
    <name type="scientific">Alkalihalophilus pseudofirmus</name>
    <name type="common">Bacillus pseudofirmus</name>
    <dbReference type="NCBI Taxonomy" id="79885"/>
    <lineage>
        <taxon>Bacteria</taxon>
        <taxon>Bacillati</taxon>
        <taxon>Bacillota</taxon>
        <taxon>Bacilli</taxon>
        <taxon>Bacillales</taxon>
        <taxon>Bacillaceae</taxon>
        <taxon>Alkalihalophilus</taxon>
    </lineage>
</organism>
<evidence type="ECO:0000256" key="8">
    <source>
        <dbReference type="ARBA" id="ARBA00022741"/>
    </source>
</evidence>
<sequence>MNTKVWKVDKYVDKLESNPHIVDAAQFLRENEVVALPTETVYGLGGNAESDAAVAKIFAAKGRPGDNPLIIHIADK</sequence>
<dbReference type="GO" id="GO:0006450">
    <property type="term" value="P:regulation of translational fidelity"/>
    <property type="evidence" value="ECO:0007669"/>
    <property type="project" value="TreeGrafter"/>
</dbReference>
<dbReference type="InterPro" id="IPR006070">
    <property type="entry name" value="Sua5-like_dom"/>
</dbReference>
<keyword evidence="6" id="KW-0819">tRNA processing</keyword>
<gene>
    <name evidence="13" type="ORF">RYX45_20710</name>
</gene>
<evidence type="ECO:0000256" key="1">
    <source>
        <dbReference type="ARBA" id="ARBA00004496"/>
    </source>
</evidence>
<feature type="domain" description="YrdC-like" evidence="12">
    <location>
        <begin position="18"/>
        <end position="76"/>
    </location>
</feature>
<dbReference type="InterPro" id="IPR050156">
    <property type="entry name" value="TC-AMP_synthase_SUA5"/>
</dbReference>
<dbReference type="Proteomes" id="UP001285636">
    <property type="component" value="Unassembled WGS sequence"/>
</dbReference>
<dbReference type="PANTHER" id="PTHR17490">
    <property type="entry name" value="SUA5"/>
    <property type="match status" value="1"/>
</dbReference>
<evidence type="ECO:0000259" key="12">
    <source>
        <dbReference type="PROSITE" id="PS51163"/>
    </source>
</evidence>
<evidence type="ECO:0000256" key="10">
    <source>
        <dbReference type="ARBA" id="ARBA00029774"/>
    </source>
</evidence>
<keyword evidence="5" id="KW-0808">Transferase</keyword>
<evidence type="ECO:0000256" key="7">
    <source>
        <dbReference type="ARBA" id="ARBA00022695"/>
    </source>
</evidence>
<name>A0AAJ2NSD7_ALKPS</name>
<dbReference type="EC" id="2.7.7.87" evidence="3"/>
<dbReference type="Gene3D" id="3.90.870.10">
    <property type="entry name" value="DHBP synthase"/>
    <property type="match status" value="1"/>
</dbReference>
<evidence type="ECO:0000256" key="6">
    <source>
        <dbReference type="ARBA" id="ARBA00022694"/>
    </source>
</evidence>
<dbReference type="PROSITE" id="PS51163">
    <property type="entry name" value="YRDC"/>
    <property type="match status" value="1"/>
</dbReference>
<keyword evidence="9" id="KW-0067">ATP-binding</keyword>
<keyword evidence="8" id="KW-0547">Nucleotide-binding</keyword>
<protein>
    <recommendedName>
        <fullName evidence="10">L-threonylcarbamoyladenylate synthase</fullName>
        <ecNumber evidence="3">2.7.7.87</ecNumber>
    </recommendedName>
    <alternativeName>
        <fullName evidence="10">L-threonylcarbamoyladenylate synthase</fullName>
    </alternativeName>
</protein>
<dbReference type="SUPFAM" id="SSF55821">
    <property type="entry name" value="YrdC/RibB"/>
    <property type="match status" value="1"/>
</dbReference>
<dbReference type="GO" id="GO:0005737">
    <property type="term" value="C:cytoplasm"/>
    <property type="evidence" value="ECO:0007669"/>
    <property type="project" value="UniProtKB-SubCell"/>
</dbReference>
<feature type="non-terminal residue" evidence="13">
    <location>
        <position position="76"/>
    </location>
</feature>
<dbReference type="RefSeq" id="WP_323467818.1">
    <property type="nucleotide sequence ID" value="NZ_JAWJAY010000226.1"/>
</dbReference>
<reference evidence="13" key="1">
    <citation type="submission" date="2023-10" db="EMBL/GenBank/DDBJ databases">
        <title>Screening of Alkalihalophilus pseudofirmusBZ-TG-HK211 and Its Alleviation of Salt Stress on Rapeseed Growth.</title>
        <authorList>
            <person name="Zhao B."/>
            <person name="Guo T."/>
        </authorList>
    </citation>
    <scope>NUCLEOTIDE SEQUENCE</scope>
    <source>
        <strain evidence="13">BZ-TG-HK211</strain>
    </source>
</reference>
<evidence type="ECO:0000256" key="2">
    <source>
        <dbReference type="ARBA" id="ARBA00007663"/>
    </source>
</evidence>
<dbReference type="GO" id="GO:0003725">
    <property type="term" value="F:double-stranded RNA binding"/>
    <property type="evidence" value="ECO:0007669"/>
    <property type="project" value="InterPro"/>
</dbReference>
<dbReference type="InterPro" id="IPR017945">
    <property type="entry name" value="DHBP_synth_RibB-like_a/b_dom"/>
</dbReference>
<proteinExistence type="inferred from homology"/>
<evidence type="ECO:0000313" key="13">
    <source>
        <dbReference type="EMBL" id="MDV2887598.1"/>
    </source>
</evidence>
<evidence type="ECO:0000313" key="14">
    <source>
        <dbReference type="Proteomes" id="UP001285636"/>
    </source>
</evidence>